<dbReference type="KEGG" id="anf:AQPE_5059"/>
<evidence type="ECO:0000313" key="2">
    <source>
        <dbReference type="Proteomes" id="UP001193389"/>
    </source>
</evidence>
<evidence type="ECO:0000313" key="1">
    <source>
        <dbReference type="EMBL" id="BBE20864.1"/>
    </source>
</evidence>
<sequence>MDVVNYGSISGTVLDGVTYLPVQGALVTTTPASISLLTDAEGKFSIPKLKEGEVAVNLKKKDYLSNSLSVAIYGEEQTQLDFLLFKDENAIGNITIYDPVPGNGALDQLTGFSLKWNVDGKKSSTVLSYSIYIFESGSSVQKLVGEGIADKEVTVSGLKNSTTYYWYVVANYEGNKVAYSPTWAFKTKAE</sequence>
<dbReference type="Pfam" id="PF13715">
    <property type="entry name" value="CarbopepD_reg_2"/>
    <property type="match status" value="1"/>
</dbReference>
<dbReference type="SUPFAM" id="SSF49452">
    <property type="entry name" value="Starch-binding domain-like"/>
    <property type="match status" value="1"/>
</dbReference>
<protein>
    <submittedName>
        <fullName evidence="1">Protein tolB</fullName>
    </submittedName>
</protein>
<dbReference type="AlphaFoldDB" id="A0A5K7SHK5"/>
<dbReference type="InterPro" id="IPR013783">
    <property type="entry name" value="Ig-like_fold"/>
</dbReference>
<dbReference type="GO" id="GO:0030246">
    <property type="term" value="F:carbohydrate binding"/>
    <property type="evidence" value="ECO:0007669"/>
    <property type="project" value="InterPro"/>
</dbReference>
<dbReference type="SUPFAM" id="SSF49265">
    <property type="entry name" value="Fibronectin type III"/>
    <property type="match status" value="1"/>
</dbReference>
<reference evidence="1" key="1">
    <citation type="journal article" date="2020" name="Int. J. Syst. Evol. Microbiol.">
        <title>Aquipluma nitroreducens gen. nov. sp. nov., a novel facultatively anaerobic bacterium isolated from a freshwater lake.</title>
        <authorList>
            <person name="Watanabe M."/>
            <person name="Kojima H."/>
            <person name="Fukui M."/>
        </authorList>
    </citation>
    <scope>NUCLEOTIDE SEQUENCE</scope>
    <source>
        <strain evidence="1">MeG22</strain>
    </source>
</reference>
<keyword evidence="2" id="KW-1185">Reference proteome</keyword>
<dbReference type="Gene3D" id="2.60.40.10">
    <property type="entry name" value="Immunoglobulins"/>
    <property type="match status" value="1"/>
</dbReference>
<dbReference type="InterPro" id="IPR013784">
    <property type="entry name" value="Carb-bd-like_fold"/>
</dbReference>
<dbReference type="InterPro" id="IPR003961">
    <property type="entry name" value="FN3_dom"/>
</dbReference>
<dbReference type="Proteomes" id="UP001193389">
    <property type="component" value="Chromosome"/>
</dbReference>
<accession>A0A5K7SHK5</accession>
<proteinExistence type="predicted"/>
<dbReference type="InterPro" id="IPR036116">
    <property type="entry name" value="FN3_sf"/>
</dbReference>
<gene>
    <name evidence="1" type="ORF">AQPE_5059</name>
</gene>
<dbReference type="CDD" id="cd00063">
    <property type="entry name" value="FN3"/>
    <property type="match status" value="1"/>
</dbReference>
<name>A0A5K7SHK5_9BACT</name>
<dbReference type="EMBL" id="AP018694">
    <property type="protein sequence ID" value="BBE20864.1"/>
    <property type="molecule type" value="Genomic_DNA"/>
</dbReference>
<organism evidence="1 2">
    <name type="scientific">Aquipluma nitroreducens</name>
    <dbReference type="NCBI Taxonomy" id="2010828"/>
    <lineage>
        <taxon>Bacteria</taxon>
        <taxon>Pseudomonadati</taxon>
        <taxon>Bacteroidota</taxon>
        <taxon>Bacteroidia</taxon>
        <taxon>Marinilabiliales</taxon>
        <taxon>Prolixibacteraceae</taxon>
        <taxon>Aquipluma</taxon>
    </lineage>
</organism>
<dbReference type="Gene3D" id="2.60.40.1120">
    <property type="entry name" value="Carboxypeptidase-like, regulatory domain"/>
    <property type="match status" value="1"/>
</dbReference>